<evidence type="ECO:0000313" key="11">
    <source>
        <dbReference type="Proteomes" id="UP001500353"/>
    </source>
</evidence>
<reference evidence="11" key="1">
    <citation type="journal article" date="2019" name="Int. J. Syst. Evol. Microbiol.">
        <title>The Global Catalogue of Microorganisms (GCM) 10K type strain sequencing project: providing services to taxonomists for standard genome sequencing and annotation.</title>
        <authorList>
            <consortium name="The Broad Institute Genomics Platform"/>
            <consortium name="The Broad Institute Genome Sequencing Center for Infectious Disease"/>
            <person name="Wu L."/>
            <person name="Ma J."/>
        </authorList>
    </citation>
    <scope>NUCLEOTIDE SEQUENCE [LARGE SCALE GENOMIC DNA]</scope>
    <source>
        <strain evidence="11">JCM 18019</strain>
    </source>
</reference>
<dbReference type="InterPro" id="IPR026590">
    <property type="entry name" value="Ssirtuin_cat_dom"/>
</dbReference>
<keyword evidence="1" id="KW-0378">Hydrolase</keyword>
<gene>
    <name evidence="10" type="ORF">GCM10023210_43900</name>
</gene>
<dbReference type="EMBL" id="BAABHX010000013">
    <property type="protein sequence ID" value="GAA5102696.1"/>
    <property type="molecule type" value="Genomic_DNA"/>
</dbReference>
<comment type="catalytic activity">
    <reaction evidence="7">
        <text>NAD(+) + H2O = ADP-D-ribose + nicotinamide + H(+)</text>
        <dbReference type="Rhea" id="RHEA:16301"/>
        <dbReference type="ChEBI" id="CHEBI:15377"/>
        <dbReference type="ChEBI" id="CHEBI:15378"/>
        <dbReference type="ChEBI" id="CHEBI:17154"/>
        <dbReference type="ChEBI" id="CHEBI:57540"/>
        <dbReference type="ChEBI" id="CHEBI:57967"/>
        <dbReference type="EC" id="3.2.2.5"/>
    </reaction>
    <physiologicalReaction direction="left-to-right" evidence="7">
        <dbReference type="Rhea" id="RHEA:16302"/>
    </physiologicalReaction>
</comment>
<evidence type="ECO:0000256" key="2">
    <source>
        <dbReference type="ARBA" id="ARBA00023027"/>
    </source>
</evidence>
<comment type="similarity">
    <text evidence="5">Belongs to the soluble Thoeris ThsA family.</text>
</comment>
<keyword evidence="3" id="KW-0051">Antiviral defense</keyword>
<dbReference type="Pfam" id="PF13289">
    <property type="entry name" value="SIR2_2"/>
    <property type="match status" value="1"/>
</dbReference>
<dbReference type="RefSeq" id="WP_345208731.1">
    <property type="nucleotide sequence ID" value="NZ_BAABHX010000013.1"/>
</dbReference>
<comment type="caution">
    <text evidence="8">Lacks conserved residue(s) required for the propagation of feature annotation.</text>
</comment>
<evidence type="ECO:0000256" key="1">
    <source>
        <dbReference type="ARBA" id="ARBA00022801"/>
    </source>
</evidence>
<evidence type="ECO:0000256" key="5">
    <source>
        <dbReference type="ARBA" id="ARBA00035014"/>
    </source>
</evidence>
<accession>A0ABP9MVM6</accession>
<evidence type="ECO:0000256" key="8">
    <source>
        <dbReference type="PROSITE-ProRule" id="PRU00236"/>
    </source>
</evidence>
<keyword evidence="2" id="KW-0520">NAD</keyword>
<dbReference type="PROSITE" id="PS50305">
    <property type="entry name" value="SIRTUIN"/>
    <property type="match status" value="1"/>
</dbReference>
<dbReference type="EC" id="3.2.2.5" evidence="4"/>
<dbReference type="CDD" id="cd01406">
    <property type="entry name" value="SIR2-like"/>
    <property type="match status" value="1"/>
</dbReference>
<feature type="domain" description="Deacetylase sirtuin-type" evidence="9">
    <location>
        <begin position="1"/>
        <end position="253"/>
    </location>
</feature>
<evidence type="ECO:0000259" key="9">
    <source>
        <dbReference type="PROSITE" id="PS50305"/>
    </source>
</evidence>
<keyword evidence="11" id="KW-1185">Reference proteome</keyword>
<evidence type="ECO:0000256" key="7">
    <source>
        <dbReference type="ARBA" id="ARBA00047575"/>
    </source>
</evidence>
<comment type="caution">
    <text evidence="10">The sequence shown here is derived from an EMBL/GenBank/DDBJ whole genome shotgun (WGS) entry which is preliminary data.</text>
</comment>
<sequence length="479" mass="54560">MNFTETKINAFINDYVTKLRQGTATILLGAGMSKAAGFVDWKGLLSDLADELGLKIADETDLISIAQFHKNKNSNRTRINEKIVDEFTDNDVETENHRIIARLPFNTIWTTNYDDLIEDAHLKNNKKIDVKKNIDDLFINRGNRSCILYKMHGDKDHANEAVLLKEDYEKYYYTHEPFISILNSELISKSFLFVGFSFTDPNVNYIFGRLTHRYSDKSKDHYCVMKGTSLSDWGNDQDKYEYEKIKQELFIKELERYRVQTILIDNYSDLSLLLKEIEKRYNSHSVFISGSAVDYGGFTSSEAQNFIHLLSKELIKNNYNVVNGFGLGVGSAVINGALDAVYSNPKKFSENQLILKPFPQFPSGGKDLGTLWEEYRQNMISRAGVSIILFGNKIEGGNTINAGGVRREFEIAIQHGLVPLPISYTGFMAKELYEEISKDFAQNNLEEEIFNDLSNLTLDKDDLAKSVNQIVAIIKKIAK</sequence>
<evidence type="ECO:0000256" key="3">
    <source>
        <dbReference type="ARBA" id="ARBA00023118"/>
    </source>
</evidence>
<dbReference type="InterPro" id="IPR029035">
    <property type="entry name" value="DHS-like_NAD/FAD-binding_dom"/>
</dbReference>
<evidence type="ECO:0000256" key="6">
    <source>
        <dbReference type="ARBA" id="ARBA00035033"/>
    </source>
</evidence>
<evidence type="ECO:0000256" key="4">
    <source>
        <dbReference type="ARBA" id="ARBA00034327"/>
    </source>
</evidence>
<dbReference type="Proteomes" id="UP001500353">
    <property type="component" value="Unassembled WGS sequence"/>
</dbReference>
<evidence type="ECO:0000313" key="10">
    <source>
        <dbReference type="EMBL" id="GAA5102696.1"/>
    </source>
</evidence>
<dbReference type="SUPFAM" id="SSF52467">
    <property type="entry name" value="DHS-like NAD/FAD-binding domain"/>
    <property type="match status" value="1"/>
</dbReference>
<name>A0ABP9MVM6_9FLAO</name>
<dbReference type="InterPro" id="IPR041486">
    <property type="entry name" value="ThsA_STALD"/>
</dbReference>
<dbReference type="Pfam" id="PF18185">
    <property type="entry name" value="STALD"/>
    <property type="match status" value="1"/>
</dbReference>
<protein>
    <recommendedName>
        <fullName evidence="6">NAD(+) hydrolase ThsA</fullName>
        <ecNumber evidence="4">3.2.2.5</ecNumber>
    </recommendedName>
</protein>
<organism evidence="10 11">
    <name type="scientific">Chryseobacterium ginsengisoli</name>
    <dbReference type="NCBI Taxonomy" id="363853"/>
    <lineage>
        <taxon>Bacteria</taxon>
        <taxon>Pseudomonadati</taxon>
        <taxon>Bacteroidota</taxon>
        <taxon>Flavobacteriia</taxon>
        <taxon>Flavobacteriales</taxon>
        <taxon>Weeksellaceae</taxon>
        <taxon>Chryseobacterium group</taxon>
        <taxon>Chryseobacterium</taxon>
    </lineage>
</organism>
<proteinExistence type="inferred from homology"/>